<feature type="transmembrane region" description="Helical" evidence="5">
    <location>
        <begin position="20"/>
        <end position="51"/>
    </location>
</feature>
<proteinExistence type="predicted"/>
<feature type="transmembrane region" description="Helical" evidence="5">
    <location>
        <begin position="186"/>
        <end position="219"/>
    </location>
</feature>
<keyword evidence="8" id="KW-1185">Reference proteome</keyword>
<evidence type="ECO:0000256" key="4">
    <source>
        <dbReference type="ARBA" id="ARBA00023136"/>
    </source>
</evidence>
<reference evidence="7 8" key="1">
    <citation type="submission" date="2015-11" db="EMBL/GenBank/DDBJ databases">
        <title>Genomic analysis of 38 Legionella species identifies large and diverse effector repertoires.</title>
        <authorList>
            <person name="Burstein D."/>
            <person name="Amaro F."/>
            <person name="Zusman T."/>
            <person name="Lifshitz Z."/>
            <person name="Cohen O."/>
            <person name="Gilbert J.A."/>
            <person name="Pupko T."/>
            <person name="Shuman H.A."/>
            <person name="Segal G."/>
        </authorList>
    </citation>
    <scope>NUCLEOTIDE SEQUENCE [LARGE SCALE GENOMIC DNA]</scope>
    <source>
        <strain evidence="7 8">ATCC 49504</strain>
    </source>
</reference>
<feature type="transmembrane region" description="Helical" evidence="5">
    <location>
        <begin position="154"/>
        <end position="174"/>
    </location>
</feature>
<name>A0A0W0TSA6_9GAMM</name>
<dbReference type="GO" id="GO:0016020">
    <property type="term" value="C:membrane"/>
    <property type="evidence" value="ECO:0007669"/>
    <property type="project" value="UniProtKB-SubCell"/>
</dbReference>
<feature type="transmembrane region" description="Helical" evidence="5">
    <location>
        <begin position="63"/>
        <end position="84"/>
    </location>
</feature>
<evidence type="ECO:0000313" key="7">
    <source>
        <dbReference type="EMBL" id="KTC98473.1"/>
    </source>
</evidence>
<evidence type="ECO:0000259" key="6">
    <source>
        <dbReference type="Pfam" id="PF04932"/>
    </source>
</evidence>
<dbReference type="PATRIC" id="fig|45065.4.peg.1682"/>
<evidence type="ECO:0000313" key="8">
    <source>
        <dbReference type="Proteomes" id="UP000054785"/>
    </source>
</evidence>
<keyword evidence="4 5" id="KW-0472">Membrane</keyword>
<keyword evidence="2 5" id="KW-0812">Transmembrane</keyword>
<keyword evidence="3 5" id="KW-1133">Transmembrane helix</keyword>
<feature type="domain" description="O-antigen ligase-related" evidence="6">
    <location>
        <begin position="194"/>
        <end position="334"/>
    </location>
</feature>
<evidence type="ECO:0000256" key="2">
    <source>
        <dbReference type="ARBA" id="ARBA00022692"/>
    </source>
</evidence>
<dbReference type="RefSeq" id="WP_058387111.1">
    <property type="nucleotide sequence ID" value="NZ_LNYC01000063.1"/>
</dbReference>
<dbReference type="PANTHER" id="PTHR37422:SF13">
    <property type="entry name" value="LIPOPOLYSACCHARIDE BIOSYNTHESIS PROTEIN PA4999-RELATED"/>
    <property type="match status" value="1"/>
</dbReference>
<evidence type="ECO:0000256" key="5">
    <source>
        <dbReference type="SAM" id="Phobius"/>
    </source>
</evidence>
<dbReference type="PANTHER" id="PTHR37422">
    <property type="entry name" value="TEICHURONIC ACID BIOSYNTHESIS PROTEIN TUAE"/>
    <property type="match status" value="1"/>
</dbReference>
<dbReference type="InterPro" id="IPR007016">
    <property type="entry name" value="O-antigen_ligase-rel_domated"/>
</dbReference>
<comment type="caution">
    <text evidence="7">The sequence shown here is derived from an EMBL/GenBank/DDBJ whole genome shotgun (WGS) entry which is preliminary data.</text>
</comment>
<dbReference type="AlphaFoldDB" id="A0A0W0TSA6"/>
<comment type="subcellular location">
    <subcellularLocation>
        <location evidence="1">Membrane</location>
        <topology evidence="1">Multi-pass membrane protein</topology>
    </subcellularLocation>
</comment>
<dbReference type="InterPro" id="IPR051533">
    <property type="entry name" value="WaaL-like"/>
</dbReference>
<feature type="transmembrane region" description="Helical" evidence="5">
    <location>
        <begin position="348"/>
        <end position="364"/>
    </location>
</feature>
<feature type="transmembrane region" description="Helical" evidence="5">
    <location>
        <begin position="319"/>
        <end position="342"/>
    </location>
</feature>
<feature type="transmembrane region" description="Helical" evidence="5">
    <location>
        <begin position="225"/>
        <end position="243"/>
    </location>
</feature>
<dbReference type="Pfam" id="PF04932">
    <property type="entry name" value="Wzy_C"/>
    <property type="match status" value="1"/>
</dbReference>
<sequence>MTTHLKDRVSLFAETSTPWLLAASAFTIPVSSTAKSIVLALTLITIMLVPANREMLRTLWQKPWCKAAILLFGFSFIACFWSSASWSLRGLVLEKYSKLLSLPILVAGFRDTRSRNLCLHAFLLAMTLTAALSVFQTVHFVLSLPVRPDFVFRNHIMTGMMMGFAAFVAGWYAIHSHGWKRPCYLLLIALFGYQTFFIAGGRMAYLSFLFLMLLLVFVAFPGRRVIIPALSVCLLAVASYALSPSMQYHVKQLVHEVQHYQQKKNTSVGFRIQFHQYAWSLFKERPLTGHGSGGYADRFEKDDPIPAWGRTRLEPHSQYWLVAAEFGIPGLLLLAFFFISLLVECLRLPHLSAMGLAVLLPFLVGNLSDSLLLYSGSGYFFILFMALCLSDGVAFRKAASTG</sequence>
<feature type="transmembrane region" description="Helical" evidence="5">
    <location>
        <begin position="371"/>
        <end position="395"/>
    </location>
</feature>
<gene>
    <name evidence="7" type="ORF">Lgee_1550</name>
</gene>
<feature type="transmembrane region" description="Helical" evidence="5">
    <location>
        <begin position="121"/>
        <end position="142"/>
    </location>
</feature>
<protein>
    <submittedName>
        <fullName evidence="7">O-antigen biosynthesis protein</fullName>
    </submittedName>
</protein>
<dbReference type="Proteomes" id="UP000054785">
    <property type="component" value="Unassembled WGS sequence"/>
</dbReference>
<accession>A0A0W0TSA6</accession>
<dbReference type="EMBL" id="LNYC01000063">
    <property type="protein sequence ID" value="KTC98473.1"/>
    <property type="molecule type" value="Genomic_DNA"/>
</dbReference>
<evidence type="ECO:0000256" key="1">
    <source>
        <dbReference type="ARBA" id="ARBA00004141"/>
    </source>
</evidence>
<dbReference type="STRING" id="45065.Lgee_1550"/>
<organism evidence="7 8">
    <name type="scientific">Legionella geestiana</name>
    <dbReference type="NCBI Taxonomy" id="45065"/>
    <lineage>
        <taxon>Bacteria</taxon>
        <taxon>Pseudomonadati</taxon>
        <taxon>Pseudomonadota</taxon>
        <taxon>Gammaproteobacteria</taxon>
        <taxon>Legionellales</taxon>
        <taxon>Legionellaceae</taxon>
        <taxon>Legionella</taxon>
    </lineage>
</organism>
<evidence type="ECO:0000256" key="3">
    <source>
        <dbReference type="ARBA" id="ARBA00022989"/>
    </source>
</evidence>